<evidence type="ECO:0000313" key="1">
    <source>
        <dbReference type="EMBL" id="OCT72543.1"/>
    </source>
</evidence>
<protein>
    <submittedName>
        <fullName evidence="1">Uncharacterized protein</fullName>
    </submittedName>
</protein>
<dbReference type="EMBL" id="CM004478">
    <property type="protein sequence ID" value="OCT72543.1"/>
    <property type="molecule type" value="Genomic_DNA"/>
</dbReference>
<dbReference type="AlphaFoldDB" id="A0A974HC77"/>
<organism evidence="1 2">
    <name type="scientific">Xenopus laevis</name>
    <name type="common">African clawed frog</name>
    <dbReference type="NCBI Taxonomy" id="8355"/>
    <lineage>
        <taxon>Eukaryota</taxon>
        <taxon>Metazoa</taxon>
        <taxon>Chordata</taxon>
        <taxon>Craniata</taxon>
        <taxon>Vertebrata</taxon>
        <taxon>Euteleostomi</taxon>
        <taxon>Amphibia</taxon>
        <taxon>Batrachia</taxon>
        <taxon>Anura</taxon>
        <taxon>Pipoidea</taxon>
        <taxon>Pipidae</taxon>
        <taxon>Xenopodinae</taxon>
        <taxon>Xenopus</taxon>
        <taxon>Xenopus</taxon>
    </lineage>
</organism>
<dbReference type="Proteomes" id="UP000694892">
    <property type="component" value="Chromosome 7L"/>
</dbReference>
<proteinExistence type="predicted"/>
<reference evidence="2" key="1">
    <citation type="journal article" date="2016" name="Nature">
        <title>Genome evolution in the allotetraploid frog Xenopus laevis.</title>
        <authorList>
            <person name="Session A.M."/>
            <person name="Uno Y."/>
            <person name="Kwon T."/>
            <person name="Chapman J.A."/>
            <person name="Toyoda A."/>
            <person name="Takahashi S."/>
            <person name="Fukui A."/>
            <person name="Hikosaka A."/>
            <person name="Suzuki A."/>
            <person name="Kondo M."/>
            <person name="van Heeringen S.J."/>
            <person name="Quigley I."/>
            <person name="Heinz S."/>
            <person name="Ogino H."/>
            <person name="Ochi H."/>
            <person name="Hellsten U."/>
            <person name="Lyons J.B."/>
            <person name="Simakov O."/>
            <person name="Putnam N."/>
            <person name="Stites J."/>
            <person name="Kuroki Y."/>
            <person name="Tanaka T."/>
            <person name="Michiue T."/>
            <person name="Watanabe M."/>
            <person name="Bogdanovic O."/>
            <person name="Lister R."/>
            <person name="Georgiou G."/>
            <person name="Paranjpe S.S."/>
            <person name="van Kruijsbergen I."/>
            <person name="Shu S."/>
            <person name="Carlson J."/>
            <person name="Kinoshita T."/>
            <person name="Ohta Y."/>
            <person name="Mawaribuchi S."/>
            <person name="Jenkins J."/>
            <person name="Grimwood J."/>
            <person name="Schmutz J."/>
            <person name="Mitros T."/>
            <person name="Mozaffari S.V."/>
            <person name="Suzuki Y."/>
            <person name="Haramoto Y."/>
            <person name="Yamamoto T.S."/>
            <person name="Takagi C."/>
            <person name="Heald R."/>
            <person name="Miller K."/>
            <person name="Haudenschild C."/>
            <person name="Kitzman J."/>
            <person name="Nakayama T."/>
            <person name="Izutsu Y."/>
            <person name="Robert J."/>
            <person name="Fortriede J."/>
            <person name="Burns K."/>
            <person name="Lotay V."/>
            <person name="Karimi K."/>
            <person name="Yasuoka Y."/>
            <person name="Dichmann D.S."/>
            <person name="Flajnik M.F."/>
            <person name="Houston D.W."/>
            <person name="Shendure J."/>
            <person name="DuPasquier L."/>
            <person name="Vize P.D."/>
            <person name="Zorn A.M."/>
            <person name="Ito M."/>
            <person name="Marcotte E.M."/>
            <person name="Wallingford J.B."/>
            <person name="Ito Y."/>
            <person name="Asashima M."/>
            <person name="Ueno N."/>
            <person name="Matsuda Y."/>
            <person name="Veenstra G.J."/>
            <person name="Fujiyama A."/>
            <person name="Harland R.M."/>
            <person name="Taira M."/>
            <person name="Rokhsar D.S."/>
        </authorList>
    </citation>
    <scope>NUCLEOTIDE SEQUENCE [LARGE SCALE GENOMIC DNA]</scope>
    <source>
        <strain evidence="2">J</strain>
    </source>
</reference>
<name>A0A974HC77_XENLA</name>
<accession>A0A974HC77</accession>
<gene>
    <name evidence="1" type="ORF">XELAEV_18035523mg</name>
</gene>
<sequence>MCSTSDWQLGWWRPCDHSTSFFACHLAVGSDLALHCYIAWEHFLSQVLHACIALRLWHCGHCIRLALFSLTSFFGCQK</sequence>
<evidence type="ECO:0000313" key="2">
    <source>
        <dbReference type="Proteomes" id="UP000694892"/>
    </source>
</evidence>